<reference evidence="7 8" key="1">
    <citation type="submission" date="2017-08" db="EMBL/GenBank/DDBJ databases">
        <title>Genomic and metabolic characterisation of spoilage-associated Pseudomonas species.</title>
        <authorList>
            <person name="Stanborough T."/>
            <person name="Fegan N."/>
            <person name="Powell S.M."/>
            <person name="Singh T."/>
            <person name="Tamplin M.L."/>
            <person name="Chandry P.S."/>
        </authorList>
    </citation>
    <scope>NUCLEOTIDE SEQUENCE [LARGE SCALE GENOMIC DNA]</scope>
    <source>
        <strain evidence="7 8">L1814</strain>
    </source>
</reference>
<dbReference type="InterPro" id="IPR008966">
    <property type="entry name" value="Adhesion_dom_sf"/>
</dbReference>
<dbReference type="SUPFAM" id="SSF49401">
    <property type="entry name" value="Bacterial adhesins"/>
    <property type="match status" value="1"/>
</dbReference>
<dbReference type="GeneID" id="61879978"/>
<comment type="similarity">
    <text evidence="2">Belongs to the fimbrial protein family.</text>
</comment>
<dbReference type="RefSeq" id="WP_047274234.1">
    <property type="nucleotide sequence ID" value="NZ_CP062158.2"/>
</dbReference>
<proteinExistence type="inferred from homology"/>
<feature type="domain" description="Fimbrial-type adhesion" evidence="6">
    <location>
        <begin position="30"/>
        <end position="181"/>
    </location>
</feature>
<evidence type="ECO:0000256" key="2">
    <source>
        <dbReference type="ARBA" id="ARBA00006671"/>
    </source>
</evidence>
<sequence length="182" mass="18936">MKKKLIPLTLALLTSVTSHIVSANTGTINFVGKIDSSTCPIEVVNPDSQATSNEVKMGTVSPSRFTAIGQEYLGNDFILRVPADAGCNLIPGNVGTVTFTGTADASGNFYATKSYTGAAKGVAIVIKDRTGQSVNNGTQSAEYPLSDTVASDMKFDAYYVSTAATVQPGPADADVNFLVTIN</sequence>
<feature type="chain" id="PRO_5046758207" evidence="5">
    <location>
        <begin position="24"/>
        <end position="182"/>
    </location>
</feature>
<accession>A0ABX4GM74</accession>
<dbReference type="InterPro" id="IPR000259">
    <property type="entry name" value="Adhesion_dom_fimbrial"/>
</dbReference>
<dbReference type="InterPro" id="IPR050263">
    <property type="entry name" value="Bact_Fimbrial_Adh_Pro"/>
</dbReference>
<dbReference type="Proteomes" id="UP000216897">
    <property type="component" value="Unassembled WGS sequence"/>
</dbReference>
<feature type="signal peptide" evidence="5">
    <location>
        <begin position="1"/>
        <end position="23"/>
    </location>
</feature>
<comment type="subcellular location">
    <subcellularLocation>
        <location evidence="1">Fimbrium</location>
    </subcellularLocation>
</comment>
<keyword evidence="8" id="KW-1185">Reference proteome</keyword>
<evidence type="ECO:0000256" key="3">
    <source>
        <dbReference type="ARBA" id="ARBA00022729"/>
    </source>
</evidence>
<gene>
    <name evidence="7" type="ORF">CJF38_11715</name>
</gene>
<evidence type="ECO:0000313" key="8">
    <source>
        <dbReference type="Proteomes" id="UP000216897"/>
    </source>
</evidence>
<dbReference type="EMBL" id="NQKG01000009">
    <property type="protein sequence ID" value="OZY55112.1"/>
    <property type="molecule type" value="Genomic_DNA"/>
</dbReference>
<name>A0ABX4GM74_9PSED</name>
<protein>
    <submittedName>
        <fullName evidence="7">Pilus assembly protein</fullName>
    </submittedName>
</protein>
<keyword evidence="4" id="KW-0281">Fimbrium</keyword>
<dbReference type="Gene3D" id="2.60.40.1090">
    <property type="entry name" value="Fimbrial-type adhesion domain"/>
    <property type="match status" value="1"/>
</dbReference>
<evidence type="ECO:0000256" key="1">
    <source>
        <dbReference type="ARBA" id="ARBA00004561"/>
    </source>
</evidence>
<dbReference type="InterPro" id="IPR036937">
    <property type="entry name" value="Adhesion_dom_fimbrial_sf"/>
</dbReference>
<evidence type="ECO:0000259" key="6">
    <source>
        <dbReference type="Pfam" id="PF00419"/>
    </source>
</evidence>
<evidence type="ECO:0000313" key="7">
    <source>
        <dbReference type="EMBL" id="OZY55112.1"/>
    </source>
</evidence>
<keyword evidence="3 5" id="KW-0732">Signal</keyword>
<dbReference type="PANTHER" id="PTHR33420">
    <property type="entry name" value="FIMBRIAL SUBUNIT ELFA-RELATED"/>
    <property type="match status" value="1"/>
</dbReference>
<dbReference type="Pfam" id="PF00419">
    <property type="entry name" value="Fimbrial"/>
    <property type="match status" value="1"/>
</dbReference>
<organism evidence="7 8">
    <name type="scientific">Pseudomonas lundensis</name>
    <dbReference type="NCBI Taxonomy" id="86185"/>
    <lineage>
        <taxon>Bacteria</taxon>
        <taxon>Pseudomonadati</taxon>
        <taxon>Pseudomonadota</taxon>
        <taxon>Gammaproteobacteria</taxon>
        <taxon>Pseudomonadales</taxon>
        <taxon>Pseudomonadaceae</taxon>
        <taxon>Pseudomonas</taxon>
    </lineage>
</organism>
<dbReference type="PANTHER" id="PTHR33420:SF3">
    <property type="entry name" value="FIMBRIAL SUBUNIT ELFA"/>
    <property type="match status" value="1"/>
</dbReference>
<comment type="caution">
    <text evidence="7">The sequence shown here is derived from an EMBL/GenBank/DDBJ whole genome shotgun (WGS) entry which is preliminary data.</text>
</comment>
<evidence type="ECO:0000256" key="5">
    <source>
        <dbReference type="SAM" id="SignalP"/>
    </source>
</evidence>
<evidence type="ECO:0000256" key="4">
    <source>
        <dbReference type="ARBA" id="ARBA00023263"/>
    </source>
</evidence>